<dbReference type="EMBL" id="JRWP01000040">
    <property type="protein sequence ID" value="KGY07693.1"/>
    <property type="molecule type" value="Genomic_DNA"/>
</dbReference>
<organism evidence="1 2">
    <name type="scientific">Photobacterium sp. (strain ATCC 43367)</name>
    <dbReference type="NCBI Taxonomy" id="379097"/>
    <lineage>
        <taxon>Bacteria</taxon>
        <taxon>Pseudomonadati</taxon>
        <taxon>Pseudomonadota</taxon>
        <taxon>Gammaproteobacteria</taxon>
        <taxon>Vibrionales</taxon>
        <taxon>Vibrionaceae</taxon>
        <taxon>Vibrio</taxon>
        <taxon>Vibrio oreintalis group</taxon>
    </lineage>
</organism>
<comment type="caution">
    <text evidence="1">The sequence shown here is derived from an EMBL/GenBank/DDBJ whole genome shotgun (WGS) entry which is preliminary data.</text>
</comment>
<gene>
    <name evidence="1" type="ORF">NM06_15825</name>
</gene>
<reference evidence="1 2" key="1">
    <citation type="submission" date="2014-10" db="EMBL/GenBank/DDBJ databases">
        <title>Genome sequencing of Vibrio sinaloensis T08.</title>
        <authorList>
            <person name="Chan K.-G."/>
            <person name="Mohamad N.I."/>
        </authorList>
    </citation>
    <scope>NUCLEOTIDE SEQUENCE [LARGE SCALE GENOMIC DNA]</scope>
    <source>
        <strain evidence="1 2">T08</strain>
    </source>
</reference>
<evidence type="ECO:0000313" key="1">
    <source>
        <dbReference type="EMBL" id="KGY07693.1"/>
    </source>
</evidence>
<dbReference type="OrthoDB" id="5902509at2"/>
<dbReference type="Proteomes" id="UP000030451">
    <property type="component" value="Unassembled WGS sequence"/>
</dbReference>
<sequence length="123" mass="13678">MIVCVTENPEALARLKVAFRACPQDFEELKAEVQTGRVSLYQLTGEGYDITVAGEILGESYYLWGVSGYGVIQGIRELQTYVKNAGLTSISAETYFPALARLVRRLNTTEKPLTDTTHLTMRV</sequence>
<protein>
    <submittedName>
        <fullName evidence="1">DNAase</fullName>
    </submittedName>
</protein>
<name>A0A0A5JI97_PHOS4</name>
<dbReference type="AlphaFoldDB" id="A0A0A5JI97"/>
<accession>A0A0A5JI97</accession>
<dbReference type="RefSeq" id="WP_038192042.1">
    <property type="nucleotide sequence ID" value="NZ_JRWP01000040.1"/>
</dbReference>
<proteinExistence type="predicted"/>
<evidence type="ECO:0000313" key="2">
    <source>
        <dbReference type="Proteomes" id="UP000030451"/>
    </source>
</evidence>